<evidence type="ECO:0000313" key="1">
    <source>
        <dbReference type="EMBL" id="CDW38614.1"/>
    </source>
</evidence>
<protein>
    <submittedName>
        <fullName evidence="1">Uncharacterized protein</fullName>
    </submittedName>
</protein>
<sequence length="22" mass="2661">MRNSHLNSRFFFIKYVCGLKLS</sequence>
<accession>A0A0K2UK10</accession>
<dbReference type="AlphaFoldDB" id="A0A0K2UK10"/>
<dbReference type="EMBL" id="HACA01021253">
    <property type="protein sequence ID" value="CDW38614.1"/>
    <property type="molecule type" value="Transcribed_RNA"/>
</dbReference>
<reference evidence="1" key="1">
    <citation type="submission" date="2014-05" db="EMBL/GenBank/DDBJ databases">
        <authorList>
            <person name="Chronopoulou M."/>
        </authorList>
    </citation>
    <scope>NUCLEOTIDE SEQUENCE</scope>
    <source>
        <tissue evidence="1">Whole organism</tissue>
    </source>
</reference>
<organism evidence="1">
    <name type="scientific">Lepeophtheirus salmonis</name>
    <name type="common">Salmon louse</name>
    <name type="synonym">Caligus salmonis</name>
    <dbReference type="NCBI Taxonomy" id="72036"/>
    <lineage>
        <taxon>Eukaryota</taxon>
        <taxon>Metazoa</taxon>
        <taxon>Ecdysozoa</taxon>
        <taxon>Arthropoda</taxon>
        <taxon>Crustacea</taxon>
        <taxon>Multicrustacea</taxon>
        <taxon>Hexanauplia</taxon>
        <taxon>Copepoda</taxon>
        <taxon>Siphonostomatoida</taxon>
        <taxon>Caligidae</taxon>
        <taxon>Lepeophtheirus</taxon>
    </lineage>
</organism>
<name>A0A0K2UK10_LEPSM</name>
<proteinExistence type="predicted"/>